<proteinExistence type="predicted"/>
<dbReference type="PANTHER" id="PTHR33129:SF1">
    <property type="entry name" value="ATP-BINDING PROTEIN"/>
    <property type="match status" value="1"/>
</dbReference>
<keyword evidence="1" id="KW-0175">Coiled coil</keyword>
<dbReference type="SUPFAM" id="SSF52540">
    <property type="entry name" value="P-loop containing nucleoside triphosphate hydrolases"/>
    <property type="match status" value="1"/>
</dbReference>
<feature type="coiled-coil region" evidence="1">
    <location>
        <begin position="94"/>
        <end position="166"/>
    </location>
</feature>
<evidence type="ECO:0000313" key="3">
    <source>
        <dbReference type="EMBL" id="GAQ88065.1"/>
    </source>
</evidence>
<sequence>MASAAVLFKAAGAKALCSCGQADITPAMPQRFGFRALPRPLFEGSRLGRFHSEYKVCSGLRRLSPRAETPRGRAESAGSPSGDNRKPQVADLKAQALTPSIERAEKRIERVENQIDVVAAAAAAAAADGKSTELLEQRLVALEQRLVALEQQKAALEQRLTALMQAEVESLKLQRTPAVAAQDPAVLERLQKYAEYIAQVDIASGFIDIPHELREGMPPGLRDSIFIRESYRTVLKKLEALGNDFAVVLSGTPGIGKSAFAVLLLHHLAKQGAQVAYRYKDEATRDTIIFFDFSDPSAINVKRASESAADFPSLESLSARPTVWRVIDGRAPPHTQFRGYGRCVVLCSPNRGNYWEFVKGRGCFLWWLPVWTLKELEDCREHLYEQVSQEQMEKRAKEFGGLVRHVLANPTSSFDDIARTLDADQAVELYNLSAQSSDSEVRHIFAHIEATEDLEWVGYTLGSQKIKELVYQKAKLGRWRDLTTMLRAAAEEPTLGKLTGDLLEQNGHDMCQQGIALDPEDVKEVSKGAVGRPRMETEAEKEAEKEQREQAIKEIQEAFGGSKEKKYDAPSKGIDLAKLERPTYVKPLVKTQESWDSLVCSGDGWSTQSSSRATSSIDVAQKGCGSWWSAPAQAE</sequence>
<dbReference type="OrthoDB" id="19861at2759"/>
<dbReference type="AlphaFoldDB" id="A0A1Y1IAS5"/>
<gene>
    <name evidence="3" type="ORF">KFL_003970120</name>
</gene>
<evidence type="ECO:0000313" key="4">
    <source>
        <dbReference type="Proteomes" id="UP000054558"/>
    </source>
</evidence>
<keyword evidence="4" id="KW-1185">Reference proteome</keyword>
<evidence type="ECO:0000256" key="1">
    <source>
        <dbReference type="SAM" id="Coils"/>
    </source>
</evidence>
<name>A0A1Y1IAS5_KLENI</name>
<dbReference type="InterPro" id="IPR027417">
    <property type="entry name" value="P-loop_NTPase"/>
</dbReference>
<feature type="region of interest" description="Disordered" evidence="2">
    <location>
        <begin position="524"/>
        <end position="544"/>
    </location>
</feature>
<reference evidence="3 4" key="1">
    <citation type="journal article" date="2014" name="Nat. Commun.">
        <title>Klebsormidium flaccidum genome reveals primary factors for plant terrestrial adaptation.</title>
        <authorList>
            <person name="Hori K."/>
            <person name="Maruyama F."/>
            <person name="Fujisawa T."/>
            <person name="Togashi T."/>
            <person name="Yamamoto N."/>
            <person name="Seo M."/>
            <person name="Sato S."/>
            <person name="Yamada T."/>
            <person name="Mori H."/>
            <person name="Tajima N."/>
            <person name="Moriyama T."/>
            <person name="Ikeuchi M."/>
            <person name="Watanabe M."/>
            <person name="Wada H."/>
            <person name="Kobayashi K."/>
            <person name="Saito M."/>
            <person name="Masuda T."/>
            <person name="Sasaki-Sekimoto Y."/>
            <person name="Mashiguchi K."/>
            <person name="Awai K."/>
            <person name="Shimojima M."/>
            <person name="Masuda S."/>
            <person name="Iwai M."/>
            <person name="Nobusawa T."/>
            <person name="Narise T."/>
            <person name="Kondo S."/>
            <person name="Saito H."/>
            <person name="Sato R."/>
            <person name="Murakawa M."/>
            <person name="Ihara Y."/>
            <person name="Oshima-Yamada Y."/>
            <person name="Ohtaka K."/>
            <person name="Satoh M."/>
            <person name="Sonobe K."/>
            <person name="Ishii M."/>
            <person name="Ohtani R."/>
            <person name="Kanamori-Sato M."/>
            <person name="Honoki R."/>
            <person name="Miyazaki D."/>
            <person name="Mochizuki H."/>
            <person name="Umetsu J."/>
            <person name="Higashi K."/>
            <person name="Shibata D."/>
            <person name="Kamiya Y."/>
            <person name="Sato N."/>
            <person name="Nakamura Y."/>
            <person name="Tabata S."/>
            <person name="Ida S."/>
            <person name="Kurokawa K."/>
            <person name="Ohta H."/>
        </authorList>
    </citation>
    <scope>NUCLEOTIDE SEQUENCE [LARGE SCALE GENOMIC DNA]</scope>
    <source>
        <strain evidence="3 4">NIES-2285</strain>
    </source>
</reference>
<feature type="region of interest" description="Disordered" evidence="2">
    <location>
        <begin position="65"/>
        <end position="91"/>
    </location>
</feature>
<dbReference type="EMBL" id="DF237346">
    <property type="protein sequence ID" value="GAQ88065.1"/>
    <property type="molecule type" value="Genomic_DNA"/>
</dbReference>
<dbReference type="InterPro" id="IPR052980">
    <property type="entry name" value="Crinkler_effector"/>
</dbReference>
<feature type="compositionally biased region" description="Basic and acidic residues" evidence="2">
    <location>
        <begin position="533"/>
        <end position="544"/>
    </location>
</feature>
<accession>A0A1Y1IAS5</accession>
<dbReference type="PANTHER" id="PTHR33129">
    <property type="entry name" value="PROTEIN KINASE DOMAIN-CONTAINING PROTEIN-RELATED"/>
    <property type="match status" value="1"/>
</dbReference>
<evidence type="ECO:0000256" key="2">
    <source>
        <dbReference type="SAM" id="MobiDB-lite"/>
    </source>
</evidence>
<protein>
    <submittedName>
        <fullName evidence="3">Uncharacterized protein</fullName>
    </submittedName>
</protein>
<dbReference type="OMA" id="SPWLEDI"/>
<dbReference type="Proteomes" id="UP000054558">
    <property type="component" value="Unassembled WGS sequence"/>
</dbReference>
<organism evidence="3 4">
    <name type="scientific">Klebsormidium nitens</name>
    <name type="common">Green alga</name>
    <name type="synonym">Ulothrix nitens</name>
    <dbReference type="NCBI Taxonomy" id="105231"/>
    <lineage>
        <taxon>Eukaryota</taxon>
        <taxon>Viridiplantae</taxon>
        <taxon>Streptophyta</taxon>
        <taxon>Klebsormidiophyceae</taxon>
        <taxon>Klebsormidiales</taxon>
        <taxon>Klebsormidiaceae</taxon>
        <taxon>Klebsormidium</taxon>
    </lineage>
</organism>